<comment type="caution">
    <text evidence="2">The sequence shown here is derived from an EMBL/GenBank/DDBJ whole genome shotgun (WGS) entry which is preliminary data.</text>
</comment>
<accession>A0AAD9JIC1</accession>
<keyword evidence="1" id="KW-1133">Transmembrane helix</keyword>
<protein>
    <submittedName>
        <fullName evidence="2">Uncharacterized protein</fullName>
    </submittedName>
</protein>
<evidence type="ECO:0000313" key="2">
    <source>
        <dbReference type="EMBL" id="KAK2153556.1"/>
    </source>
</evidence>
<keyword evidence="3" id="KW-1185">Reference proteome</keyword>
<evidence type="ECO:0000256" key="1">
    <source>
        <dbReference type="SAM" id="Phobius"/>
    </source>
</evidence>
<organism evidence="2 3">
    <name type="scientific">Paralvinella palmiformis</name>
    <dbReference type="NCBI Taxonomy" id="53620"/>
    <lineage>
        <taxon>Eukaryota</taxon>
        <taxon>Metazoa</taxon>
        <taxon>Spiralia</taxon>
        <taxon>Lophotrochozoa</taxon>
        <taxon>Annelida</taxon>
        <taxon>Polychaeta</taxon>
        <taxon>Sedentaria</taxon>
        <taxon>Canalipalpata</taxon>
        <taxon>Terebellida</taxon>
        <taxon>Terebelliformia</taxon>
        <taxon>Alvinellidae</taxon>
        <taxon>Paralvinella</taxon>
    </lineage>
</organism>
<keyword evidence="1" id="KW-0472">Membrane</keyword>
<evidence type="ECO:0000313" key="3">
    <source>
        <dbReference type="Proteomes" id="UP001208570"/>
    </source>
</evidence>
<name>A0AAD9JIC1_9ANNE</name>
<reference evidence="2" key="1">
    <citation type="journal article" date="2023" name="Mol. Biol. Evol.">
        <title>Third-Generation Sequencing Reveals the Adaptive Role of the Epigenome in Three Deep-Sea Polychaetes.</title>
        <authorList>
            <person name="Perez M."/>
            <person name="Aroh O."/>
            <person name="Sun Y."/>
            <person name="Lan Y."/>
            <person name="Juniper S.K."/>
            <person name="Young C.R."/>
            <person name="Angers B."/>
            <person name="Qian P.Y."/>
        </authorList>
    </citation>
    <scope>NUCLEOTIDE SEQUENCE</scope>
    <source>
        <strain evidence="2">P08H-3</strain>
    </source>
</reference>
<keyword evidence="1" id="KW-0812">Transmembrane</keyword>
<dbReference type="AlphaFoldDB" id="A0AAD9JIC1"/>
<dbReference type="EMBL" id="JAODUP010000293">
    <property type="protein sequence ID" value="KAK2153556.1"/>
    <property type="molecule type" value="Genomic_DNA"/>
</dbReference>
<feature type="transmembrane region" description="Helical" evidence="1">
    <location>
        <begin position="181"/>
        <end position="201"/>
    </location>
</feature>
<proteinExistence type="predicted"/>
<gene>
    <name evidence="2" type="ORF">LSH36_293g03044</name>
</gene>
<sequence>MHDTMIASNQFMTIISKLFTTSDMIAGRLPIFFPGQTPSVPEQWPLFTGQCRSILLWQIKNGSSSLLTHTTSRESSLWSLHTGAAVVCCRVVSDLYRRAVVVFSNQSLNPGAAVVCWIAFNLRCQCSSMPDGLRRPVRTGGALNGLHTQVRLSCAAWPKYNQVRAAYCELWCQTLLVVYDYAFYMLIIYVISSLMGISLAMTSSPLPLTLVNAFIRLTFFPLPLHIRHGSSATGYVNVTVLDTDYHSNDAYTLHGYCTNKQIATMSGSDPRINFLPEGPSWFIFNITVYGIRLGKTNIRFYISKNLTESFQRRDPDMAPDEQRTKGL</sequence>
<dbReference type="Proteomes" id="UP001208570">
    <property type="component" value="Unassembled WGS sequence"/>
</dbReference>